<evidence type="ECO:0000313" key="5">
    <source>
        <dbReference type="EMBL" id="KXS12632.1"/>
    </source>
</evidence>
<keyword evidence="2 5" id="KW-0378">Hydrolase</keyword>
<feature type="domain" description="AB hydrolase-1" evidence="4">
    <location>
        <begin position="98"/>
        <end position="333"/>
    </location>
</feature>
<reference evidence="5 6" key="1">
    <citation type="journal article" date="2015" name="Genome Biol. Evol.">
        <title>Phylogenomic analyses indicate that early fungi evolved digesting cell walls of algal ancestors of land plants.</title>
        <authorList>
            <person name="Chang Y."/>
            <person name="Wang S."/>
            <person name="Sekimoto S."/>
            <person name="Aerts A.L."/>
            <person name="Choi C."/>
            <person name="Clum A."/>
            <person name="LaButti K.M."/>
            <person name="Lindquist E.A."/>
            <person name="Yee Ngan C."/>
            <person name="Ohm R.A."/>
            <person name="Salamov A.A."/>
            <person name="Grigoriev I.V."/>
            <person name="Spatafora J.W."/>
            <person name="Berbee M.L."/>
        </authorList>
    </citation>
    <scope>NUCLEOTIDE SEQUENCE [LARGE SCALE GENOMIC DNA]</scope>
    <source>
        <strain evidence="5 6">JEL478</strain>
    </source>
</reference>
<dbReference type="PANTHER" id="PTHR46118">
    <property type="entry name" value="PROTEIN ABHD11"/>
    <property type="match status" value="1"/>
</dbReference>
<dbReference type="OMA" id="QFICMSL"/>
<evidence type="ECO:0000313" key="6">
    <source>
        <dbReference type="Proteomes" id="UP000070544"/>
    </source>
</evidence>
<evidence type="ECO:0000259" key="4">
    <source>
        <dbReference type="Pfam" id="PF00561"/>
    </source>
</evidence>
<dbReference type="InterPro" id="IPR029058">
    <property type="entry name" value="AB_hydrolase_fold"/>
</dbReference>
<evidence type="ECO:0000256" key="3">
    <source>
        <dbReference type="SAM" id="SignalP"/>
    </source>
</evidence>
<dbReference type="AlphaFoldDB" id="A0A139A736"/>
<organism evidence="5 6">
    <name type="scientific">Gonapodya prolifera (strain JEL478)</name>
    <name type="common">Monoblepharis prolifera</name>
    <dbReference type="NCBI Taxonomy" id="1344416"/>
    <lineage>
        <taxon>Eukaryota</taxon>
        <taxon>Fungi</taxon>
        <taxon>Fungi incertae sedis</taxon>
        <taxon>Chytridiomycota</taxon>
        <taxon>Chytridiomycota incertae sedis</taxon>
        <taxon>Monoblepharidomycetes</taxon>
        <taxon>Monoblepharidales</taxon>
        <taxon>Gonapodyaceae</taxon>
        <taxon>Gonapodya</taxon>
    </lineage>
</organism>
<keyword evidence="3" id="KW-0732">Signal</keyword>
<keyword evidence="6" id="KW-1185">Reference proteome</keyword>
<dbReference type="EMBL" id="KQ965786">
    <property type="protein sequence ID" value="KXS12632.1"/>
    <property type="molecule type" value="Genomic_DNA"/>
</dbReference>
<dbReference type="FunFam" id="3.40.50.1820:FF:000039">
    <property type="entry name" value="Esterase ybfF"/>
    <property type="match status" value="1"/>
</dbReference>
<dbReference type="Pfam" id="PF00561">
    <property type="entry name" value="Abhydrolase_1"/>
    <property type="match status" value="1"/>
</dbReference>
<dbReference type="STRING" id="1344416.A0A139A736"/>
<gene>
    <name evidence="5" type="ORF">M427DRAFT_59369</name>
</gene>
<dbReference type="GO" id="GO:0005739">
    <property type="term" value="C:mitochondrion"/>
    <property type="evidence" value="ECO:0007669"/>
    <property type="project" value="TreeGrafter"/>
</dbReference>
<protein>
    <submittedName>
        <fullName evidence="5">Alpha/beta-hydrolase</fullName>
    </submittedName>
</protein>
<dbReference type="Gene3D" id="3.40.50.1820">
    <property type="entry name" value="alpha/beta hydrolase"/>
    <property type="match status" value="1"/>
</dbReference>
<dbReference type="SUPFAM" id="SSF53474">
    <property type="entry name" value="alpha/beta-Hydrolases"/>
    <property type="match status" value="1"/>
</dbReference>
<evidence type="ECO:0000256" key="2">
    <source>
        <dbReference type="ARBA" id="ARBA00022801"/>
    </source>
</evidence>
<dbReference type="GO" id="GO:0052689">
    <property type="term" value="F:carboxylic ester hydrolase activity"/>
    <property type="evidence" value="ECO:0007669"/>
    <property type="project" value="TreeGrafter"/>
</dbReference>
<name>A0A139A736_GONPJ</name>
<dbReference type="OrthoDB" id="8119704at2759"/>
<dbReference type="Proteomes" id="UP000070544">
    <property type="component" value="Unassembled WGS sequence"/>
</dbReference>
<dbReference type="PANTHER" id="PTHR46118:SF4">
    <property type="entry name" value="PROTEIN ABHD11"/>
    <property type="match status" value="1"/>
</dbReference>
<comment type="similarity">
    <text evidence="1">Belongs to the AB hydrolase superfamily.</text>
</comment>
<accession>A0A139A736</accession>
<evidence type="ECO:0000256" key="1">
    <source>
        <dbReference type="ARBA" id="ARBA00008645"/>
    </source>
</evidence>
<sequence>MLRSATLHCNASFKLALSLKCAVALCPSALSGQHRLPTSPTGRRKPAQLLAGRTVGNPIGARRCLATSASDLPPPRHGSGSSVTLAYEKFDGLHPSQPPLVIAHGLFGSKRNWRSVAKALAQRTPVSAVYPVDLRNHGESPHTQSMSYPSMAEDLSQLFRDLKLSQLVLLGHSMGGKASMHLALEGHPAITKLIVLDIAPVALKPNTTFDDYIEAMQQVAAARPRTHSEAERILAPNVPESSVRKFLLTNFRMDDDGLTLTSNLETIGASMNDIWAFPYARQSVSFSRPTLFLRGGLSDYILPDVYPDIRQLFSQAKIETIEGAGHWVHAEKPAEFIKAVGDFLER</sequence>
<feature type="signal peptide" evidence="3">
    <location>
        <begin position="1"/>
        <end position="24"/>
    </location>
</feature>
<dbReference type="PRINTS" id="PR00412">
    <property type="entry name" value="EPOXHYDRLASE"/>
</dbReference>
<proteinExistence type="inferred from homology"/>
<feature type="chain" id="PRO_5007296004" evidence="3">
    <location>
        <begin position="25"/>
        <end position="346"/>
    </location>
</feature>
<dbReference type="InterPro" id="IPR000073">
    <property type="entry name" value="AB_hydrolase_1"/>
</dbReference>
<dbReference type="InterPro" id="IPR000639">
    <property type="entry name" value="Epox_hydrolase-like"/>
</dbReference>